<dbReference type="InterPro" id="IPR001240">
    <property type="entry name" value="PRAI_dom"/>
</dbReference>
<evidence type="ECO:0000256" key="4">
    <source>
        <dbReference type="ARBA" id="ARBA00022272"/>
    </source>
</evidence>
<name>Q0QM16_9SYNE</name>
<evidence type="ECO:0000256" key="8">
    <source>
        <dbReference type="ARBA" id="ARBA00023235"/>
    </source>
</evidence>
<dbReference type="InterPro" id="IPR044643">
    <property type="entry name" value="TrpF_fam"/>
</dbReference>
<comment type="catalytic activity">
    <reaction evidence="1 9">
        <text>N-(5-phospho-beta-D-ribosyl)anthranilate = 1-(2-carboxyphenylamino)-1-deoxy-D-ribulose 5-phosphate</text>
        <dbReference type="Rhea" id="RHEA:21540"/>
        <dbReference type="ChEBI" id="CHEBI:18277"/>
        <dbReference type="ChEBI" id="CHEBI:58613"/>
        <dbReference type="EC" id="5.3.1.24"/>
    </reaction>
</comment>
<dbReference type="SUPFAM" id="SSF51366">
    <property type="entry name" value="Ribulose-phoshate binding barrel"/>
    <property type="match status" value="1"/>
</dbReference>
<dbReference type="AlphaFoldDB" id="Q0QM16"/>
<keyword evidence="5 9" id="KW-0028">Amino-acid biosynthesis</keyword>
<dbReference type="GO" id="GO:0004640">
    <property type="term" value="F:phosphoribosylanthranilate isomerase activity"/>
    <property type="evidence" value="ECO:0007669"/>
    <property type="project" value="UniProtKB-UniRule"/>
</dbReference>
<evidence type="ECO:0000256" key="5">
    <source>
        <dbReference type="ARBA" id="ARBA00022605"/>
    </source>
</evidence>
<dbReference type="HAMAP" id="MF_00135">
    <property type="entry name" value="PRAI"/>
    <property type="match status" value="1"/>
</dbReference>
<evidence type="ECO:0000256" key="2">
    <source>
        <dbReference type="ARBA" id="ARBA00004664"/>
    </source>
</evidence>
<accession>Q0QM16</accession>
<evidence type="ECO:0000259" key="10">
    <source>
        <dbReference type="Pfam" id="PF00697"/>
    </source>
</evidence>
<reference evidence="11" key="1">
    <citation type="journal article" date="2006" name="Mar. Ecol. Prog. Ser.">
        <title>Gene diversity and organization in rbcL-containing genome fragments from uncultivated Synechococcus in the Gulf of Mexico.</title>
        <authorList>
            <person name="John D.E."/>
            <person name="Wawrik B."/>
            <person name="Tabita F.R."/>
            <person name="Paul J.H."/>
        </authorList>
    </citation>
    <scope>NUCLEOTIDE SEQUENCE</scope>
</reference>
<protein>
    <recommendedName>
        <fullName evidence="4 9">N-(5'-phosphoribosyl)anthranilate isomerase</fullName>
        <shortName evidence="9">PRAI</shortName>
        <ecNumber evidence="3 9">5.3.1.24</ecNumber>
    </recommendedName>
</protein>
<proteinExistence type="inferred from homology"/>
<sequence>MILGRSNTTTLRENRPAPAVKICGLTDPDQALAIAGMGADAIGVIGVPGTPRYVDETERRLLFQQLEQAAPDLERVWVVADLPNHALSRGLADQGFPTVVQLHGEESPQRCQHLKQHHPQTKFWKALRLRTPEQLRRVEAYIGSVDALLLDAWSPDQLGGTGHRLPLEWLSEARLPIPWWLAGGICAEWIPELLSQLSPDGLDASSRLEVRPGWKDLSKVASLLKAVRPQ</sequence>
<gene>
    <name evidence="9 11" type="primary">trpF</name>
</gene>
<dbReference type="PANTHER" id="PTHR42894">
    <property type="entry name" value="N-(5'-PHOSPHORIBOSYL)ANTHRANILATE ISOMERASE"/>
    <property type="match status" value="1"/>
</dbReference>
<dbReference type="EMBL" id="DQ284920">
    <property type="protein sequence ID" value="ABB92245.1"/>
    <property type="molecule type" value="Genomic_DNA"/>
</dbReference>
<dbReference type="PANTHER" id="PTHR42894:SF1">
    <property type="entry name" value="N-(5'-PHOSPHORIBOSYL)ANTHRANILATE ISOMERASE"/>
    <property type="match status" value="1"/>
</dbReference>
<feature type="domain" description="N-(5'phosphoribosyl) anthranilate isomerase (PRAI)" evidence="10">
    <location>
        <begin position="20"/>
        <end position="225"/>
    </location>
</feature>
<comment type="similarity">
    <text evidence="9">Belongs to the TrpF family.</text>
</comment>
<dbReference type="UniPathway" id="UPA00035">
    <property type="reaction ID" value="UER00042"/>
</dbReference>
<evidence type="ECO:0000256" key="1">
    <source>
        <dbReference type="ARBA" id="ARBA00001164"/>
    </source>
</evidence>
<dbReference type="Gene3D" id="3.20.20.70">
    <property type="entry name" value="Aldolase class I"/>
    <property type="match status" value="1"/>
</dbReference>
<evidence type="ECO:0000313" key="11">
    <source>
        <dbReference type="EMBL" id="ABB92245.1"/>
    </source>
</evidence>
<keyword evidence="8 9" id="KW-0413">Isomerase</keyword>
<evidence type="ECO:0000256" key="9">
    <source>
        <dbReference type="HAMAP-Rule" id="MF_00135"/>
    </source>
</evidence>
<comment type="pathway">
    <text evidence="2 9">Amino-acid biosynthesis; L-tryptophan biosynthesis; L-tryptophan from chorismate: step 3/5.</text>
</comment>
<organism evidence="11">
    <name type="scientific">uncultured marine type-A Synechococcus 5B2</name>
    <dbReference type="NCBI Taxonomy" id="359140"/>
    <lineage>
        <taxon>Bacteria</taxon>
        <taxon>Bacillati</taxon>
        <taxon>Cyanobacteriota</taxon>
        <taxon>Cyanophyceae</taxon>
        <taxon>Synechococcales</taxon>
        <taxon>Synechococcaceae</taxon>
        <taxon>Synechococcus</taxon>
        <taxon>environmental samples</taxon>
    </lineage>
</organism>
<evidence type="ECO:0000256" key="3">
    <source>
        <dbReference type="ARBA" id="ARBA00012572"/>
    </source>
</evidence>
<dbReference type="Pfam" id="PF00697">
    <property type="entry name" value="PRAI"/>
    <property type="match status" value="1"/>
</dbReference>
<evidence type="ECO:0000256" key="6">
    <source>
        <dbReference type="ARBA" id="ARBA00022822"/>
    </source>
</evidence>
<keyword evidence="7 9" id="KW-0057">Aromatic amino acid biosynthesis</keyword>
<dbReference type="InterPro" id="IPR011060">
    <property type="entry name" value="RibuloseP-bd_barrel"/>
</dbReference>
<dbReference type="EC" id="5.3.1.24" evidence="3 9"/>
<dbReference type="InterPro" id="IPR013785">
    <property type="entry name" value="Aldolase_TIM"/>
</dbReference>
<dbReference type="GO" id="GO:0000162">
    <property type="term" value="P:L-tryptophan biosynthetic process"/>
    <property type="evidence" value="ECO:0007669"/>
    <property type="project" value="UniProtKB-UniRule"/>
</dbReference>
<evidence type="ECO:0000256" key="7">
    <source>
        <dbReference type="ARBA" id="ARBA00023141"/>
    </source>
</evidence>
<keyword evidence="6 9" id="KW-0822">Tryptophan biosynthesis</keyword>
<dbReference type="CDD" id="cd00405">
    <property type="entry name" value="PRAI"/>
    <property type="match status" value="1"/>
</dbReference>